<accession>A0ABR8T1F5</accession>
<proteinExistence type="predicted"/>
<sequence>MDTLNKQTTSRINAVKHSIRLLEEQMTHVRQQLSKPIAAPEIDTEDIKALKLMFKKANEIMQQQESKKPAI</sequence>
<organism evidence="1 2">
    <name type="scientific">Paenibacillus gallinarum</name>
    <dbReference type="NCBI Taxonomy" id="2762232"/>
    <lineage>
        <taxon>Bacteria</taxon>
        <taxon>Bacillati</taxon>
        <taxon>Bacillota</taxon>
        <taxon>Bacilli</taxon>
        <taxon>Bacillales</taxon>
        <taxon>Paenibacillaceae</taxon>
        <taxon>Paenibacillus</taxon>
    </lineage>
</organism>
<name>A0ABR8T1F5_9BACL</name>
<gene>
    <name evidence="1" type="ORF">H9647_16050</name>
</gene>
<keyword evidence="2" id="KW-1185">Reference proteome</keyword>
<dbReference type="EMBL" id="JACSQL010000007">
    <property type="protein sequence ID" value="MBD7969578.1"/>
    <property type="molecule type" value="Genomic_DNA"/>
</dbReference>
<protein>
    <submittedName>
        <fullName evidence="1">Uncharacterized protein</fullName>
    </submittedName>
</protein>
<comment type="caution">
    <text evidence="1">The sequence shown here is derived from an EMBL/GenBank/DDBJ whole genome shotgun (WGS) entry which is preliminary data.</text>
</comment>
<evidence type="ECO:0000313" key="1">
    <source>
        <dbReference type="EMBL" id="MBD7969578.1"/>
    </source>
</evidence>
<reference evidence="1 2" key="1">
    <citation type="submission" date="2020-08" db="EMBL/GenBank/DDBJ databases">
        <title>A Genomic Blueprint of the Chicken Gut Microbiome.</title>
        <authorList>
            <person name="Gilroy R."/>
            <person name="Ravi A."/>
            <person name="Getino M."/>
            <person name="Pursley I."/>
            <person name="Horton D.L."/>
            <person name="Alikhan N.-F."/>
            <person name="Baker D."/>
            <person name="Gharbi K."/>
            <person name="Hall N."/>
            <person name="Watson M."/>
            <person name="Adriaenssens E.M."/>
            <person name="Foster-Nyarko E."/>
            <person name="Jarju S."/>
            <person name="Secka A."/>
            <person name="Antonio M."/>
            <person name="Oren A."/>
            <person name="Chaudhuri R."/>
            <person name="La Ragione R.M."/>
            <person name="Hildebrand F."/>
            <person name="Pallen M.J."/>
        </authorList>
    </citation>
    <scope>NUCLEOTIDE SEQUENCE [LARGE SCALE GENOMIC DNA]</scope>
    <source>
        <strain evidence="1 2">Sa2BVA9</strain>
    </source>
</reference>
<dbReference type="RefSeq" id="WP_191801770.1">
    <property type="nucleotide sequence ID" value="NZ_JACSQL010000007.1"/>
</dbReference>
<evidence type="ECO:0000313" key="2">
    <source>
        <dbReference type="Proteomes" id="UP000608071"/>
    </source>
</evidence>
<dbReference type="Proteomes" id="UP000608071">
    <property type="component" value="Unassembled WGS sequence"/>
</dbReference>